<dbReference type="Gene3D" id="1.20.120.330">
    <property type="entry name" value="Nucleotidyltransferases domain 2"/>
    <property type="match status" value="1"/>
</dbReference>
<name>A0A7K1THN1_9BACT</name>
<evidence type="ECO:0008006" key="4">
    <source>
        <dbReference type="Google" id="ProtNLM"/>
    </source>
</evidence>
<reference evidence="2 3" key="1">
    <citation type="submission" date="2019-12" db="EMBL/GenBank/DDBJ databases">
        <title>Hymenobacter sp. HMF4947 Genome sequencing and assembly.</title>
        <authorList>
            <person name="Kang H."/>
            <person name="Cha I."/>
            <person name="Kim H."/>
            <person name="Joh K."/>
        </authorList>
    </citation>
    <scope>NUCLEOTIDE SEQUENCE [LARGE SCALE GENOMIC DNA]</scope>
    <source>
        <strain evidence="2 3">HMF4947</strain>
    </source>
</reference>
<dbReference type="EMBL" id="WQKZ01000003">
    <property type="protein sequence ID" value="MVN77816.1"/>
    <property type="molecule type" value="Genomic_DNA"/>
</dbReference>
<protein>
    <recommendedName>
        <fullName evidence="4">DUF4145 domain-containing protein</fullName>
    </recommendedName>
</protein>
<comment type="caution">
    <text evidence="2">The sequence shown here is derived from an EMBL/GenBank/DDBJ whole genome shotgun (WGS) entry which is preliminary data.</text>
</comment>
<sequence>MKETSRNQNNTGTQPASKADMLKWLPTNEEMNALLEKESDRGVILILAAYIEEILGLIISDACVSPTNAVTLLRHGEPAGTFGARLLIAEAFGFIQDAEATGLKKLQKIRNKAAHFERNGRGFDVLFDSASTVDHVVALADLFGYEKPQREPVILRKLFIDVIQTLAFSLLIRRMNMQPAQPAKTISELANELLEEYNDKNLNIKAKFPDNTLHSELASANVLYVLGLALQDMRHGKSIEDIQNTLSYGNKPAITIQLTNTDAQP</sequence>
<evidence type="ECO:0000313" key="3">
    <source>
        <dbReference type="Proteomes" id="UP000441336"/>
    </source>
</evidence>
<gene>
    <name evidence="2" type="ORF">GO988_15905</name>
</gene>
<evidence type="ECO:0000256" key="1">
    <source>
        <dbReference type="SAM" id="MobiDB-lite"/>
    </source>
</evidence>
<dbReference type="Proteomes" id="UP000441336">
    <property type="component" value="Unassembled WGS sequence"/>
</dbReference>
<evidence type="ECO:0000313" key="2">
    <source>
        <dbReference type="EMBL" id="MVN77816.1"/>
    </source>
</evidence>
<dbReference type="SUPFAM" id="SSF158668">
    <property type="entry name" value="MtlR-like"/>
    <property type="match status" value="1"/>
</dbReference>
<dbReference type="AlphaFoldDB" id="A0A7K1THN1"/>
<dbReference type="RefSeq" id="WP_157567194.1">
    <property type="nucleotide sequence ID" value="NZ_WQKZ01000003.1"/>
</dbReference>
<keyword evidence="3" id="KW-1185">Reference proteome</keyword>
<accession>A0A7K1THN1</accession>
<dbReference type="InterPro" id="IPR038026">
    <property type="entry name" value="MtlR-like_sf"/>
</dbReference>
<feature type="compositionally biased region" description="Polar residues" evidence="1">
    <location>
        <begin position="1"/>
        <end position="16"/>
    </location>
</feature>
<organism evidence="2 3">
    <name type="scientific">Hymenobacter ginkgonis</name>
    <dbReference type="NCBI Taxonomy" id="2682976"/>
    <lineage>
        <taxon>Bacteria</taxon>
        <taxon>Pseudomonadati</taxon>
        <taxon>Bacteroidota</taxon>
        <taxon>Cytophagia</taxon>
        <taxon>Cytophagales</taxon>
        <taxon>Hymenobacteraceae</taxon>
        <taxon>Hymenobacter</taxon>
    </lineage>
</organism>
<proteinExistence type="predicted"/>
<feature type="region of interest" description="Disordered" evidence="1">
    <location>
        <begin position="1"/>
        <end position="20"/>
    </location>
</feature>